<evidence type="ECO:0000259" key="3">
    <source>
        <dbReference type="PROSITE" id="PS51866"/>
    </source>
</evidence>
<dbReference type="AlphaFoldDB" id="A0A1M6QE07"/>
<dbReference type="GO" id="GO:0015689">
    <property type="term" value="P:molybdate ion transport"/>
    <property type="evidence" value="ECO:0007669"/>
    <property type="project" value="InterPro"/>
</dbReference>
<dbReference type="Pfam" id="PF03459">
    <property type="entry name" value="TOBE"/>
    <property type="match status" value="2"/>
</dbReference>
<evidence type="ECO:0000313" key="5">
    <source>
        <dbReference type="EMBL" id="SHK18405.1"/>
    </source>
</evidence>
<evidence type="ECO:0000256" key="2">
    <source>
        <dbReference type="PROSITE-ProRule" id="PRU01213"/>
    </source>
</evidence>
<dbReference type="InterPro" id="IPR051815">
    <property type="entry name" value="Molybdate_resp_trans_reg"/>
</dbReference>
<dbReference type="InterPro" id="IPR008995">
    <property type="entry name" value="Mo/tungstate-bd_C_term_dom"/>
</dbReference>
<name>A0A1M6QE07_9BURK</name>
<dbReference type="InterPro" id="IPR004606">
    <property type="entry name" value="Mop_domain"/>
</dbReference>
<evidence type="ECO:0000256" key="1">
    <source>
        <dbReference type="ARBA" id="ARBA00022505"/>
    </source>
</evidence>
<dbReference type="OrthoDB" id="9800709at2"/>
<accession>A0A1M6QE07</accession>
<protein>
    <submittedName>
        <fullName evidence="5">Molybdenum-pterin binding domain-containing protein</fullName>
    </submittedName>
    <submittedName>
        <fullName evidence="4">Molybdopterin-binding protein</fullName>
    </submittedName>
</protein>
<dbReference type="NCBIfam" id="TIGR00638">
    <property type="entry name" value="Mop"/>
    <property type="match status" value="2"/>
</dbReference>
<evidence type="ECO:0000313" key="4">
    <source>
        <dbReference type="EMBL" id="MDR6411283.1"/>
    </source>
</evidence>
<keyword evidence="1 2" id="KW-0500">Molybdenum</keyword>
<feature type="domain" description="Mop" evidence="3">
    <location>
        <begin position="2"/>
        <end position="68"/>
    </location>
</feature>
<reference evidence="5 6" key="1">
    <citation type="submission" date="2016-11" db="EMBL/GenBank/DDBJ databases">
        <authorList>
            <person name="Jaros S."/>
            <person name="Januszkiewicz K."/>
            <person name="Wedrychowicz H."/>
        </authorList>
    </citation>
    <scope>NUCLEOTIDE SEQUENCE [LARGE SCALE GENOMIC DNA]</scope>
    <source>
        <strain evidence="5 6">LMG 20594</strain>
    </source>
</reference>
<dbReference type="PANTHER" id="PTHR30432:SF1">
    <property type="entry name" value="DNA-BINDING TRANSCRIPTIONAL DUAL REGULATOR MODE"/>
    <property type="match status" value="1"/>
</dbReference>
<dbReference type="Proteomes" id="UP001264340">
    <property type="component" value="Unassembled WGS sequence"/>
</dbReference>
<dbReference type="InterPro" id="IPR005116">
    <property type="entry name" value="Transp-assoc_OB_typ1"/>
</dbReference>
<dbReference type="RefSeq" id="WP_073429526.1">
    <property type="nucleotide sequence ID" value="NZ_CADFGY010000009.1"/>
</dbReference>
<dbReference type="PROSITE" id="PS51866">
    <property type="entry name" value="MOP"/>
    <property type="match status" value="2"/>
</dbReference>
<dbReference type="Gene3D" id="2.40.50.100">
    <property type="match status" value="2"/>
</dbReference>
<sequence length="143" mass="14375">MQTSARNQFAGEVTAVKRGAVNDEVTLRTDDGLEIVSIVTHGSATSLGLAPGKKAFALVKASSVIVMVDVEKRQVSARNCIAGTVSAVTKGAVNSEVTISAGGTSGASIAAIITNESVERLGLASGQSATAIFKASSVILGVE</sequence>
<dbReference type="EMBL" id="FRAB01000015">
    <property type="protein sequence ID" value="SHK18405.1"/>
    <property type="molecule type" value="Genomic_DNA"/>
</dbReference>
<reference evidence="4 7" key="2">
    <citation type="submission" date="2023-07" db="EMBL/GenBank/DDBJ databases">
        <title>Sorghum-associated microbial communities from plants grown in Nebraska, USA.</title>
        <authorList>
            <person name="Schachtman D."/>
        </authorList>
    </citation>
    <scope>NUCLEOTIDE SEQUENCE [LARGE SCALE GENOMIC DNA]</scope>
    <source>
        <strain evidence="4 7">DS1316</strain>
    </source>
</reference>
<gene>
    <name evidence="4" type="ORF">J2804_004711</name>
    <name evidence="5" type="ORF">SAMN05192548_101589</name>
</gene>
<keyword evidence="7" id="KW-1185">Reference proteome</keyword>
<organism evidence="5 6">
    <name type="scientific">Paraburkholderia terricola</name>
    <dbReference type="NCBI Taxonomy" id="169427"/>
    <lineage>
        <taxon>Bacteria</taxon>
        <taxon>Pseudomonadati</taxon>
        <taxon>Pseudomonadota</taxon>
        <taxon>Betaproteobacteria</taxon>
        <taxon>Burkholderiales</taxon>
        <taxon>Burkholderiaceae</taxon>
        <taxon>Paraburkholderia</taxon>
    </lineage>
</organism>
<evidence type="ECO:0000313" key="6">
    <source>
        <dbReference type="Proteomes" id="UP000184395"/>
    </source>
</evidence>
<evidence type="ECO:0000313" key="7">
    <source>
        <dbReference type="Proteomes" id="UP001264340"/>
    </source>
</evidence>
<dbReference type="Proteomes" id="UP000184395">
    <property type="component" value="Unassembled WGS sequence"/>
</dbReference>
<dbReference type="EMBL" id="JAVDRP010000010">
    <property type="protein sequence ID" value="MDR6411283.1"/>
    <property type="molecule type" value="Genomic_DNA"/>
</dbReference>
<dbReference type="PANTHER" id="PTHR30432">
    <property type="entry name" value="TRANSCRIPTIONAL REGULATOR MODE"/>
    <property type="match status" value="1"/>
</dbReference>
<proteinExistence type="predicted"/>
<feature type="domain" description="Mop" evidence="3">
    <location>
        <begin position="74"/>
        <end position="142"/>
    </location>
</feature>
<dbReference type="SUPFAM" id="SSF50331">
    <property type="entry name" value="MOP-like"/>
    <property type="match status" value="2"/>
</dbReference>
<dbReference type="STRING" id="169427.SAMN05192548_101589"/>